<keyword evidence="4" id="KW-0804">Transcription</keyword>
<organism evidence="6 7">
    <name type="scientific">Thalassotalea psychrophila</name>
    <dbReference type="NCBI Taxonomy" id="3065647"/>
    <lineage>
        <taxon>Bacteria</taxon>
        <taxon>Pseudomonadati</taxon>
        <taxon>Pseudomonadota</taxon>
        <taxon>Gammaproteobacteria</taxon>
        <taxon>Alteromonadales</taxon>
        <taxon>Colwelliaceae</taxon>
        <taxon>Thalassotalea</taxon>
    </lineage>
</organism>
<proteinExistence type="inferred from homology"/>
<evidence type="ECO:0000256" key="4">
    <source>
        <dbReference type="ARBA" id="ARBA00023163"/>
    </source>
</evidence>
<gene>
    <name evidence="6" type="ORF">RGQ13_09440</name>
</gene>
<evidence type="ECO:0000313" key="6">
    <source>
        <dbReference type="EMBL" id="WNC74195.1"/>
    </source>
</evidence>
<sequence>MANSSFNKADLNLLRSFMVLYQTQNTSRAAEVLNLSQSAVSRILQRLRGDFNDQLFIGTRNGLLPTARADSLAIELPILLEQLEKIYLNQQEFNPANLKGSIKISGVATALTALSSQLPGILGKQAPNLQFELDNWSSSTREQLLKGEVNIGIHLDMIDMPKQLLQREIGIDSFTLLTRKDHPLSGKKVSKEMLSEFPLAIYSIPDLNMTHSVVERLLQQDKIEMDVLYRTTQLDAMINLVSNSDVIFPGSKLCYHCFPEQLQPLNFEVANMPKLKLTIFYHARHQQNPLYKWLTSEITAILKPLLSNVQ</sequence>
<reference evidence="7" key="1">
    <citation type="submission" date="2023-09" db="EMBL/GenBank/DDBJ databases">
        <authorList>
            <person name="Li S."/>
            <person name="Li X."/>
            <person name="Zhang C."/>
            <person name="Zhao Z."/>
        </authorList>
    </citation>
    <scope>NUCLEOTIDE SEQUENCE [LARGE SCALE GENOMIC DNA]</scope>
    <source>
        <strain evidence="7">SQ149</strain>
    </source>
</reference>
<evidence type="ECO:0000256" key="3">
    <source>
        <dbReference type="ARBA" id="ARBA00023125"/>
    </source>
</evidence>
<dbReference type="Pfam" id="PF00126">
    <property type="entry name" value="HTH_1"/>
    <property type="match status" value="1"/>
</dbReference>
<keyword evidence="2" id="KW-0805">Transcription regulation</keyword>
<dbReference type="Pfam" id="PF03466">
    <property type="entry name" value="LysR_substrate"/>
    <property type="match status" value="1"/>
</dbReference>
<dbReference type="PROSITE" id="PS50931">
    <property type="entry name" value="HTH_LYSR"/>
    <property type="match status" value="1"/>
</dbReference>
<evidence type="ECO:0000313" key="7">
    <source>
        <dbReference type="Proteomes" id="UP001258994"/>
    </source>
</evidence>
<evidence type="ECO:0000259" key="5">
    <source>
        <dbReference type="PROSITE" id="PS50931"/>
    </source>
</evidence>
<dbReference type="Gene3D" id="1.10.10.10">
    <property type="entry name" value="Winged helix-like DNA-binding domain superfamily/Winged helix DNA-binding domain"/>
    <property type="match status" value="1"/>
</dbReference>
<dbReference type="InterPro" id="IPR000847">
    <property type="entry name" value="LysR_HTH_N"/>
</dbReference>
<dbReference type="InterPro" id="IPR050389">
    <property type="entry name" value="LysR-type_TF"/>
</dbReference>
<feature type="domain" description="HTH lysR-type" evidence="5">
    <location>
        <begin position="10"/>
        <end position="66"/>
    </location>
</feature>
<dbReference type="InterPro" id="IPR005119">
    <property type="entry name" value="LysR_subst-bd"/>
</dbReference>
<keyword evidence="7" id="KW-1185">Reference proteome</keyword>
<comment type="similarity">
    <text evidence="1">Belongs to the LysR transcriptional regulatory family.</text>
</comment>
<keyword evidence="3" id="KW-0238">DNA-binding</keyword>
<evidence type="ECO:0000256" key="2">
    <source>
        <dbReference type="ARBA" id="ARBA00023015"/>
    </source>
</evidence>
<dbReference type="Gene3D" id="3.40.190.10">
    <property type="entry name" value="Periplasmic binding protein-like II"/>
    <property type="match status" value="2"/>
</dbReference>
<dbReference type="Proteomes" id="UP001258994">
    <property type="component" value="Chromosome"/>
</dbReference>
<dbReference type="PANTHER" id="PTHR30118:SF15">
    <property type="entry name" value="TRANSCRIPTIONAL REGULATORY PROTEIN"/>
    <property type="match status" value="1"/>
</dbReference>
<dbReference type="SUPFAM" id="SSF46785">
    <property type="entry name" value="Winged helix' DNA-binding domain"/>
    <property type="match status" value="1"/>
</dbReference>
<protein>
    <submittedName>
        <fullName evidence="6">LysR family transcriptional regulator</fullName>
    </submittedName>
</protein>
<dbReference type="RefSeq" id="WP_348393302.1">
    <property type="nucleotide sequence ID" value="NZ_CP134145.1"/>
</dbReference>
<dbReference type="PANTHER" id="PTHR30118">
    <property type="entry name" value="HTH-TYPE TRANSCRIPTIONAL REGULATOR LEUO-RELATED"/>
    <property type="match status" value="1"/>
</dbReference>
<accession>A0ABY9U3V7</accession>
<dbReference type="EMBL" id="CP134145">
    <property type="protein sequence ID" value="WNC74195.1"/>
    <property type="molecule type" value="Genomic_DNA"/>
</dbReference>
<dbReference type="SUPFAM" id="SSF53850">
    <property type="entry name" value="Periplasmic binding protein-like II"/>
    <property type="match status" value="1"/>
</dbReference>
<name>A0ABY9U3V7_9GAMM</name>
<evidence type="ECO:0000256" key="1">
    <source>
        <dbReference type="ARBA" id="ARBA00009437"/>
    </source>
</evidence>
<dbReference type="InterPro" id="IPR036388">
    <property type="entry name" value="WH-like_DNA-bd_sf"/>
</dbReference>
<dbReference type="InterPro" id="IPR036390">
    <property type="entry name" value="WH_DNA-bd_sf"/>
</dbReference>